<evidence type="ECO:0000313" key="7">
    <source>
        <dbReference type="Proteomes" id="UP001183615"/>
    </source>
</evidence>
<evidence type="ECO:0000256" key="2">
    <source>
        <dbReference type="ARBA" id="ARBA00022598"/>
    </source>
</evidence>
<dbReference type="Pfam" id="PF04107">
    <property type="entry name" value="GCS2"/>
    <property type="match status" value="1"/>
</dbReference>
<dbReference type="EMBL" id="JAVREV010000002">
    <property type="protein sequence ID" value="MDT0441697.1"/>
    <property type="molecule type" value="Genomic_DNA"/>
</dbReference>
<accession>A0ABU2RYJ5</accession>
<keyword evidence="3" id="KW-0547">Nucleotide-binding</keyword>
<protein>
    <recommendedName>
        <fullName evidence="1">glutamate--cysteine ligase</fullName>
        <ecNumber evidence="1">6.3.2.2</ecNumber>
    </recommendedName>
</protein>
<gene>
    <name evidence="6" type="ORF">RM779_03660</name>
</gene>
<comment type="catalytic activity">
    <reaction evidence="5">
        <text>L-cysteine + L-glutamate + ATP = gamma-L-glutamyl-L-cysteine + ADP + phosphate + H(+)</text>
        <dbReference type="Rhea" id="RHEA:13285"/>
        <dbReference type="ChEBI" id="CHEBI:15378"/>
        <dbReference type="ChEBI" id="CHEBI:29985"/>
        <dbReference type="ChEBI" id="CHEBI:30616"/>
        <dbReference type="ChEBI" id="CHEBI:35235"/>
        <dbReference type="ChEBI" id="CHEBI:43474"/>
        <dbReference type="ChEBI" id="CHEBI:58173"/>
        <dbReference type="ChEBI" id="CHEBI:456216"/>
        <dbReference type="EC" id="6.3.2.2"/>
    </reaction>
</comment>
<dbReference type="InterPro" id="IPR006336">
    <property type="entry name" value="GCS2"/>
</dbReference>
<dbReference type="PANTHER" id="PTHR34378:SF1">
    <property type="entry name" value="GLUTAMATE--CYSTEINE LIGASE, CHLOROPLASTIC"/>
    <property type="match status" value="1"/>
</dbReference>
<dbReference type="Proteomes" id="UP001183615">
    <property type="component" value="Unassembled WGS sequence"/>
</dbReference>
<name>A0ABU2RYJ5_9ACTN</name>
<keyword evidence="4" id="KW-0067">ATP-binding</keyword>
<dbReference type="InterPro" id="IPR014746">
    <property type="entry name" value="Gln_synth/guanido_kin_cat_dom"/>
</dbReference>
<dbReference type="InterPro" id="IPR035434">
    <property type="entry name" value="GCL_bact_plant"/>
</dbReference>
<proteinExistence type="predicted"/>
<evidence type="ECO:0000313" key="6">
    <source>
        <dbReference type="EMBL" id="MDT0441697.1"/>
    </source>
</evidence>
<dbReference type="RefSeq" id="WP_311615714.1">
    <property type="nucleotide sequence ID" value="NZ_JAVREV010000002.1"/>
</dbReference>
<keyword evidence="7" id="KW-1185">Reference proteome</keyword>
<evidence type="ECO:0000256" key="1">
    <source>
        <dbReference type="ARBA" id="ARBA00012220"/>
    </source>
</evidence>
<evidence type="ECO:0000256" key="4">
    <source>
        <dbReference type="ARBA" id="ARBA00022840"/>
    </source>
</evidence>
<dbReference type="GO" id="GO:0016874">
    <property type="term" value="F:ligase activity"/>
    <property type="evidence" value="ECO:0007669"/>
    <property type="project" value="UniProtKB-KW"/>
</dbReference>
<sequence length="383" mass="40747">MELEWLVDVDGGGTGERSGAGLTESVSLLARRAGARLPGDSLVSLEPGGQLELSTRPAGSLSACVERAATDLATLRALATAQGLVLRGAGLDDRPPRLRIAHPRYLALDQYYRQVGGQGRALLCSTASVQINVDAGDHSSGWRGRNRRWALVNVLGPVFMAMFANSPTNVRGRQVRSGRQVLRLATDPARSGPLPPSDDPRSLWAEHALGTRVVAVRSPENGVWEVPCGRLTLRRWLRGGGPRPVHASDVRAHLKSLVTPVRACGHLELRMIDAQGGDDWVVPLAVVAVLLDDAQSSDAVWRLLGASTVASGRTGWRRAAETGLSDPALAMAARTVMHVALEGLPRLGVPSWALDAVERYADDYTLRGLSPADRRPAGSAAVA</sequence>
<dbReference type="SUPFAM" id="SSF55931">
    <property type="entry name" value="Glutamine synthetase/guanido kinase"/>
    <property type="match status" value="1"/>
</dbReference>
<dbReference type="PANTHER" id="PTHR34378">
    <property type="entry name" value="GLUTAMATE--CYSTEINE LIGASE, CHLOROPLASTIC"/>
    <property type="match status" value="1"/>
</dbReference>
<evidence type="ECO:0000256" key="3">
    <source>
        <dbReference type="ARBA" id="ARBA00022741"/>
    </source>
</evidence>
<comment type="caution">
    <text evidence="6">The sequence shown here is derived from an EMBL/GenBank/DDBJ whole genome shotgun (WGS) entry which is preliminary data.</text>
</comment>
<keyword evidence="2 6" id="KW-0436">Ligase</keyword>
<reference evidence="7" key="1">
    <citation type="submission" date="2023-07" db="EMBL/GenBank/DDBJ databases">
        <title>30 novel species of actinomycetes from the DSMZ collection.</title>
        <authorList>
            <person name="Nouioui I."/>
        </authorList>
    </citation>
    <scope>NUCLEOTIDE SEQUENCE [LARGE SCALE GENOMIC DNA]</scope>
    <source>
        <strain evidence="7">DSM 41886</strain>
    </source>
</reference>
<dbReference type="Gene3D" id="3.30.590.20">
    <property type="match status" value="1"/>
</dbReference>
<evidence type="ECO:0000256" key="5">
    <source>
        <dbReference type="ARBA" id="ARBA00048819"/>
    </source>
</evidence>
<organism evidence="6 7">
    <name type="scientific">Streptomyces johnsoniae</name>
    <dbReference type="NCBI Taxonomy" id="3075532"/>
    <lineage>
        <taxon>Bacteria</taxon>
        <taxon>Bacillati</taxon>
        <taxon>Actinomycetota</taxon>
        <taxon>Actinomycetes</taxon>
        <taxon>Kitasatosporales</taxon>
        <taxon>Streptomycetaceae</taxon>
        <taxon>Streptomyces</taxon>
    </lineage>
</organism>
<dbReference type="EC" id="6.3.2.2" evidence="1"/>